<dbReference type="SUPFAM" id="SSF81343">
    <property type="entry name" value="Fumarate reductase respiratory complex transmembrane subunits"/>
    <property type="match status" value="1"/>
</dbReference>
<keyword evidence="7" id="KW-0813">Transport</keyword>
<evidence type="ECO:0000256" key="8">
    <source>
        <dbReference type="ARBA" id="ARBA00022475"/>
    </source>
</evidence>
<evidence type="ECO:0000256" key="17">
    <source>
        <dbReference type="ARBA" id="ARBA00023136"/>
    </source>
</evidence>
<comment type="cofactor">
    <cofactor evidence="1">
        <name>heme</name>
        <dbReference type="ChEBI" id="CHEBI:30413"/>
    </cofactor>
</comment>
<comment type="function">
    <text evidence="2">Membrane-anchoring subunit of succinate dehydrogenase (SDH).</text>
</comment>
<evidence type="ECO:0000256" key="1">
    <source>
        <dbReference type="ARBA" id="ARBA00001971"/>
    </source>
</evidence>
<dbReference type="CDD" id="cd03495">
    <property type="entry name" value="SQR_TypeC_SdhD_like"/>
    <property type="match status" value="1"/>
</dbReference>
<keyword evidence="10" id="KW-0816">Tricarboxylic acid cycle</keyword>
<feature type="transmembrane region" description="Helical" evidence="18">
    <location>
        <begin position="103"/>
        <end position="129"/>
    </location>
</feature>
<comment type="subcellular location">
    <subcellularLocation>
        <location evidence="3">Cell inner membrane</location>
        <topology evidence="3">Multi-pass membrane protein</topology>
    </subcellularLocation>
</comment>
<gene>
    <name evidence="19" type="primary">sdhD</name>
    <name evidence="19" type="ORF">ACFOOQ_06000</name>
</gene>
<keyword evidence="8" id="KW-1003">Cell membrane</keyword>
<evidence type="ECO:0000256" key="4">
    <source>
        <dbReference type="ARBA" id="ARBA00005163"/>
    </source>
</evidence>
<dbReference type="Pfam" id="PF01127">
    <property type="entry name" value="Sdh_cyt"/>
    <property type="match status" value="1"/>
</dbReference>
<protein>
    <recommendedName>
        <fullName evidence="6">Succinate dehydrogenase hydrophobic membrane anchor subunit</fullName>
    </recommendedName>
</protein>
<evidence type="ECO:0000256" key="14">
    <source>
        <dbReference type="ARBA" id="ARBA00022982"/>
    </source>
</evidence>
<dbReference type="Gene3D" id="1.20.1300.10">
    <property type="entry name" value="Fumarate reductase/succinate dehydrogenase, transmembrane subunit"/>
    <property type="match status" value="1"/>
</dbReference>
<keyword evidence="14" id="KW-0249">Electron transport</keyword>
<dbReference type="Proteomes" id="UP001595711">
    <property type="component" value="Unassembled WGS sequence"/>
</dbReference>
<name>A0ABV7VC71_9PROT</name>
<keyword evidence="11" id="KW-0349">Heme</keyword>
<dbReference type="InterPro" id="IPR014312">
    <property type="entry name" value="Succ_DH_anchor"/>
</dbReference>
<evidence type="ECO:0000256" key="12">
    <source>
        <dbReference type="ARBA" id="ARBA00022692"/>
    </source>
</evidence>
<dbReference type="InterPro" id="IPR000701">
    <property type="entry name" value="SuccDH_FuR_B_TM-su"/>
</dbReference>
<comment type="pathway">
    <text evidence="4">Carbohydrate metabolism; tricarboxylic acid cycle.</text>
</comment>
<evidence type="ECO:0000256" key="11">
    <source>
        <dbReference type="ARBA" id="ARBA00022617"/>
    </source>
</evidence>
<dbReference type="EMBL" id="JBHRYJ010000001">
    <property type="protein sequence ID" value="MFC3675084.1"/>
    <property type="molecule type" value="Genomic_DNA"/>
</dbReference>
<feature type="transmembrane region" description="Helical" evidence="18">
    <location>
        <begin position="62"/>
        <end position="83"/>
    </location>
</feature>
<accession>A0ABV7VC71</accession>
<reference evidence="20" key="1">
    <citation type="journal article" date="2019" name="Int. J. Syst. Evol. Microbiol.">
        <title>The Global Catalogue of Microorganisms (GCM) 10K type strain sequencing project: providing services to taxonomists for standard genome sequencing and annotation.</title>
        <authorList>
            <consortium name="The Broad Institute Genomics Platform"/>
            <consortium name="The Broad Institute Genome Sequencing Center for Infectious Disease"/>
            <person name="Wu L."/>
            <person name="Ma J."/>
        </authorList>
    </citation>
    <scope>NUCLEOTIDE SEQUENCE [LARGE SCALE GENOMIC DNA]</scope>
    <source>
        <strain evidence="20">KCTC 42182</strain>
    </source>
</reference>
<dbReference type="PANTHER" id="PTHR38689">
    <property type="entry name" value="SUCCINATE DEHYDROGENASE HYDROPHOBIC MEMBRANE ANCHOR SUBUNIT"/>
    <property type="match status" value="1"/>
</dbReference>
<keyword evidence="13" id="KW-0479">Metal-binding</keyword>
<evidence type="ECO:0000256" key="16">
    <source>
        <dbReference type="ARBA" id="ARBA00023004"/>
    </source>
</evidence>
<comment type="caution">
    <text evidence="19">The sequence shown here is derived from an EMBL/GenBank/DDBJ whole genome shotgun (WGS) entry which is preliminary data.</text>
</comment>
<evidence type="ECO:0000256" key="3">
    <source>
        <dbReference type="ARBA" id="ARBA00004429"/>
    </source>
</evidence>
<keyword evidence="9" id="KW-0997">Cell inner membrane</keyword>
<evidence type="ECO:0000256" key="10">
    <source>
        <dbReference type="ARBA" id="ARBA00022532"/>
    </source>
</evidence>
<evidence type="ECO:0000256" key="18">
    <source>
        <dbReference type="SAM" id="Phobius"/>
    </source>
</evidence>
<evidence type="ECO:0000256" key="15">
    <source>
        <dbReference type="ARBA" id="ARBA00022989"/>
    </source>
</evidence>
<proteinExistence type="predicted"/>
<dbReference type="PANTHER" id="PTHR38689:SF1">
    <property type="entry name" value="SUCCINATE DEHYDROGENASE HYDROPHOBIC MEMBRANE ANCHOR SUBUNIT"/>
    <property type="match status" value="1"/>
</dbReference>
<dbReference type="RefSeq" id="WP_379722979.1">
    <property type="nucleotide sequence ID" value="NZ_JBHRYJ010000001.1"/>
</dbReference>
<evidence type="ECO:0000256" key="5">
    <source>
        <dbReference type="ARBA" id="ARBA00011558"/>
    </source>
</evidence>
<evidence type="ECO:0000313" key="20">
    <source>
        <dbReference type="Proteomes" id="UP001595711"/>
    </source>
</evidence>
<evidence type="ECO:0000256" key="7">
    <source>
        <dbReference type="ARBA" id="ARBA00022448"/>
    </source>
</evidence>
<dbReference type="NCBIfam" id="TIGR02968">
    <property type="entry name" value="succ_dehyd_anc"/>
    <property type="match status" value="1"/>
</dbReference>
<evidence type="ECO:0000256" key="6">
    <source>
        <dbReference type="ARBA" id="ARBA00019425"/>
    </source>
</evidence>
<keyword evidence="17 18" id="KW-0472">Membrane</keyword>
<sequence length="131" mass="14302">MSKKHDPMRDPLKNVRGLGSAKEGVQHWWVQRVTAIALVPLVLIMLVTILKLAPADHATVVAAFHHPLLAIVALLTVLALFWHLRLGLQVVIEDYVHTESTKIVTLLGITFAVFLVGGIAALSVLKLFFGA</sequence>
<keyword evidence="16" id="KW-0408">Iron</keyword>
<dbReference type="InterPro" id="IPR034804">
    <property type="entry name" value="SQR/QFR_C/D"/>
</dbReference>
<evidence type="ECO:0000313" key="19">
    <source>
        <dbReference type="EMBL" id="MFC3675084.1"/>
    </source>
</evidence>
<evidence type="ECO:0000256" key="13">
    <source>
        <dbReference type="ARBA" id="ARBA00022723"/>
    </source>
</evidence>
<keyword evidence="12 18" id="KW-0812">Transmembrane</keyword>
<keyword evidence="20" id="KW-1185">Reference proteome</keyword>
<keyword evidence="15 18" id="KW-1133">Transmembrane helix</keyword>
<feature type="transmembrane region" description="Helical" evidence="18">
    <location>
        <begin position="29"/>
        <end position="50"/>
    </location>
</feature>
<evidence type="ECO:0000256" key="2">
    <source>
        <dbReference type="ARBA" id="ARBA00004050"/>
    </source>
</evidence>
<organism evidence="19 20">
    <name type="scientific">Ferrovibrio xuzhouensis</name>
    <dbReference type="NCBI Taxonomy" id="1576914"/>
    <lineage>
        <taxon>Bacteria</taxon>
        <taxon>Pseudomonadati</taxon>
        <taxon>Pseudomonadota</taxon>
        <taxon>Alphaproteobacteria</taxon>
        <taxon>Rhodospirillales</taxon>
        <taxon>Rhodospirillaceae</taxon>
        <taxon>Ferrovibrio</taxon>
    </lineage>
</organism>
<evidence type="ECO:0000256" key="9">
    <source>
        <dbReference type="ARBA" id="ARBA00022519"/>
    </source>
</evidence>
<comment type="subunit">
    <text evidence="5">Part of an enzyme complex containing four subunits: a flavoprotein, an iron-sulfur protein, plus two membrane-anchoring proteins, SdhC and SdhD.</text>
</comment>